<organism evidence="10 11">
    <name type="scientific">Candidatus Woesebacteria bacterium RIFOXYA1_FULL_43_9</name>
    <dbReference type="NCBI Taxonomy" id="1802534"/>
    <lineage>
        <taxon>Bacteria</taxon>
        <taxon>Candidatus Woeseibacteriota</taxon>
    </lineage>
</organism>
<dbReference type="GO" id="GO:0051537">
    <property type="term" value="F:2 iron, 2 sulfur cluster binding"/>
    <property type="evidence" value="ECO:0007669"/>
    <property type="project" value="UniProtKB-KW"/>
</dbReference>
<dbReference type="Proteomes" id="UP000179241">
    <property type="component" value="Unassembled WGS sequence"/>
</dbReference>
<dbReference type="Pfam" id="PF00175">
    <property type="entry name" value="NAD_binding_1"/>
    <property type="match status" value="1"/>
</dbReference>
<dbReference type="CDD" id="cd00322">
    <property type="entry name" value="FNR_like"/>
    <property type="match status" value="1"/>
</dbReference>
<evidence type="ECO:0000256" key="6">
    <source>
        <dbReference type="ARBA" id="ARBA00023002"/>
    </source>
</evidence>
<comment type="cofactor">
    <cofactor evidence="1">
        <name>FAD</name>
        <dbReference type="ChEBI" id="CHEBI:57692"/>
    </cofactor>
</comment>
<evidence type="ECO:0000256" key="1">
    <source>
        <dbReference type="ARBA" id="ARBA00001974"/>
    </source>
</evidence>
<evidence type="ECO:0000256" key="8">
    <source>
        <dbReference type="ARBA" id="ARBA00023014"/>
    </source>
</evidence>
<keyword evidence="6" id="KW-0560">Oxidoreductase</keyword>
<reference evidence="10 11" key="1">
    <citation type="journal article" date="2016" name="Nat. Commun.">
        <title>Thousands of microbial genomes shed light on interconnected biogeochemical processes in an aquifer system.</title>
        <authorList>
            <person name="Anantharaman K."/>
            <person name="Brown C.T."/>
            <person name="Hug L.A."/>
            <person name="Sharon I."/>
            <person name="Castelle C.J."/>
            <person name="Probst A.J."/>
            <person name="Thomas B.C."/>
            <person name="Singh A."/>
            <person name="Wilkins M.J."/>
            <person name="Karaoz U."/>
            <person name="Brodie E.L."/>
            <person name="Williams K.H."/>
            <person name="Hubbard S.S."/>
            <person name="Banfield J.F."/>
        </authorList>
    </citation>
    <scope>NUCLEOTIDE SEQUENCE [LARGE SCALE GENOMIC DNA]</scope>
</reference>
<evidence type="ECO:0000313" key="10">
    <source>
        <dbReference type="EMBL" id="OGM77757.1"/>
    </source>
</evidence>
<feature type="domain" description="FAD-binding FR-type" evidence="9">
    <location>
        <begin position="1"/>
        <end position="101"/>
    </location>
</feature>
<evidence type="ECO:0000313" key="11">
    <source>
        <dbReference type="Proteomes" id="UP000179241"/>
    </source>
</evidence>
<keyword evidence="3" id="KW-0001">2Fe-2S</keyword>
<dbReference type="InterPro" id="IPR050415">
    <property type="entry name" value="MRET"/>
</dbReference>
<dbReference type="AlphaFoldDB" id="A0A1F8CN39"/>
<keyword evidence="7" id="KW-0408">Iron</keyword>
<dbReference type="PROSITE" id="PS51384">
    <property type="entry name" value="FAD_FR"/>
    <property type="match status" value="1"/>
</dbReference>
<evidence type="ECO:0000259" key="9">
    <source>
        <dbReference type="PROSITE" id="PS51384"/>
    </source>
</evidence>
<evidence type="ECO:0000256" key="2">
    <source>
        <dbReference type="ARBA" id="ARBA00022630"/>
    </source>
</evidence>
<keyword evidence="4" id="KW-0479">Metal-binding</keyword>
<dbReference type="Gene3D" id="2.40.30.10">
    <property type="entry name" value="Translation factors"/>
    <property type="match status" value="1"/>
</dbReference>
<dbReference type="PANTHER" id="PTHR47354">
    <property type="entry name" value="NADH OXIDOREDUCTASE HCR"/>
    <property type="match status" value="1"/>
</dbReference>
<evidence type="ECO:0000256" key="4">
    <source>
        <dbReference type="ARBA" id="ARBA00022723"/>
    </source>
</evidence>
<name>A0A1F8CN39_9BACT</name>
<keyword evidence="2" id="KW-0285">Flavoprotein</keyword>
<dbReference type="GO" id="GO:0016491">
    <property type="term" value="F:oxidoreductase activity"/>
    <property type="evidence" value="ECO:0007669"/>
    <property type="project" value="UniProtKB-KW"/>
</dbReference>
<dbReference type="PANTHER" id="PTHR47354:SF6">
    <property type="entry name" value="NADH OXIDOREDUCTASE HCR"/>
    <property type="match status" value="1"/>
</dbReference>
<evidence type="ECO:0000256" key="5">
    <source>
        <dbReference type="ARBA" id="ARBA00022827"/>
    </source>
</evidence>
<evidence type="ECO:0000256" key="7">
    <source>
        <dbReference type="ARBA" id="ARBA00023004"/>
    </source>
</evidence>
<comment type="caution">
    <text evidence="10">The sequence shown here is derived from an EMBL/GenBank/DDBJ whole genome shotgun (WGS) entry which is preliminary data.</text>
</comment>
<keyword evidence="5" id="KW-0274">FAD</keyword>
<dbReference type="InterPro" id="IPR001433">
    <property type="entry name" value="OxRdtase_FAD/NAD-bd"/>
</dbReference>
<dbReference type="EMBL" id="MGHU01000012">
    <property type="protein sequence ID" value="OGM77757.1"/>
    <property type="molecule type" value="Genomic_DNA"/>
</dbReference>
<dbReference type="PRINTS" id="PR00410">
    <property type="entry name" value="PHEHYDRXLASE"/>
</dbReference>
<dbReference type="SUPFAM" id="SSF63380">
    <property type="entry name" value="Riboflavin synthase domain-like"/>
    <property type="match status" value="1"/>
</dbReference>
<dbReference type="SUPFAM" id="SSF52343">
    <property type="entry name" value="Ferredoxin reductase-like, C-terminal NADP-linked domain"/>
    <property type="match status" value="1"/>
</dbReference>
<dbReference type="InterPro" id="IPR017927">
    <property type="entry name" value="FAD-bd_FR_type"/>
</dbReference>
<keyword evidence="8" id="KW-0411">Iron-sulfur</keyword>
<dbReference type="InterPro" id="IPR039261">
    <property type="entry name" value="FNR_nucleotide-bd"/>
</dbReference>
<sequence length="218" mass="25014">MKLKLISKKEETGGIWSFYFAKPDKFNYKPGQNVYLTLPKLNYPDKRGATRQFTLSSSPTEEFLTITTIIRPESGFKKTLLETPIGTELEADGPQGEFFLDRETDTPQVFLAGGIGITPFYSMIKFQIDNHYQTPLTLIYSAKTTDRLVFKKDFDAWAKNDFFSWKGLTERIDKTFLSKYDLTTSEVWVCGPPGMVVDLEKMVKPLAKRVYSEKFTGY</sequence>
<dbReference type="InterPro" id="IPR001709">
    <property type="entry name" value="Flavoprot_Pyr_Nucl_cyt_Rdtase"/>
</dbReference>
<gene>
    <name evidence="10" type="ORF">A2188_02795</name>
</gene>
<dbReference type="Gene3D" id="3.40.50.80">
    <property type="entry name" value="Nucleotide-binding domain of ferredoxin-NADP reductase (FNR) module"/>
    <property type="match status" value="1"/>
</dbReference>
<dbReference type="GO" id="GO:0046872">
    <property type="term" value="F:metal ion binding"/>
    <property type="evidence" value="ECO:0007669"/>
    <property type="project" value="UniProtKB-KW"/>
</dbReference>
<accession>A0A1F8CN39</accession>
<dbReference type="PRINTS" id="PR00371">
    <property type="entry name" value="FPNCR"/>
</dbReference>
<dbReference type="InterPro" id="IPR017938">
    <property type="entry name" value="Riboflavin_synthase-like_b-brl"/>
</dbReference>
<protein>
    <recommendedName>
        <fullName evidence="9">FAD-binding FR-type domain-containing protein</fullName>
    </recommendedName>
</protein>
<proteinExistence type="predicted"/>
<evidence type="ECO:0000256" key="3">
    <source>
        <dbReference type="ARBA" id="ARBA00022714"/>
    </source>
</evidence>